<gene>
    <name evidence="2" type="ORF">HMI01_27890</name>
    <name evidence="3" type="ORF">SAMN05421668_1429</name>
</gene>
<dbReference type="STRING" id="306541.SAMN05421668_1429"/>
<dbReference type="SMART" id="SM00287">
    <property type="entry name" value="SH3b"/>
    <property type="match status" value="3"/>
</dbReference>
<reference evidence="2 5" key="2">
    <citation type="submission" date="2019-07" db="EMBL/GenBank/DDBJ databases">
        <title>Whole genome shotgun sequence of Halolactibacillus miurensis NBRC 100873.</title>
        <authorList>
            <person name="Hosoyama A."/>
            <person name="Uohara A."/>
            <person name="Ohji S."/>
            <person name="Ichikawa N."/>
        </authorList>
    </citation>
    <scope>NUCLEOTIDE SEQUENCE [LARGE SCALE GENOMIC DNA]</scope>
    <source>
        <strain evidence="2 5">NBRC 100873</strain>
    </source>
</reference>
<dbReference type="AlphaFoldDB" id="A0A1I6V2X2"/>
<dbReference type="InterPro" id="IPR003646">
    <property type="entry name" value="SH3-like_bac-type"/>
</dbReference>
<evidence type="ECO:0000313" key="5">
    <source>
        <dbReference type="Proteomes" id="UP000321773"/>
    </source>
</evidence>
<proteinExistence type="predicted"/>
<sequence length="856" mass="95996">MRNFNIKNIILISFLTLSLFFQPINLLFSDNDLDTNAIYAQSLLKGISLIENTPVYSEKSLDSSILKNYAQGSILQYTESDNSWFSATVIIDGKSHTGYISKKHVETVDLTQQKLLKGFSKENSATIYSRATKNSYKLRTYSPGSMLLFKSFSNEWYEAHIIVDGKGQTGYIHHSDVELYDAENQQSLKGVALNDTNIYTKPAKSSSNLRTYDEGHILYYKTFSNNWYEAYIIINGTGKKGYIQKSDVETLDLSNQQSLRGFALNTAHVYDKASEKSVILRSYSEGHLLYYKTFSTSWYEAYVIINGKGRKGYIPKNSVDNIEDRPVESLRGLATKNRVNIYSRASNKSPSLKSYPEGHILYYKTLTTNWYEATVYVNGQKKKGYIYSGDVETLSSIQNDLNGYADQTKVNIYSKATRNSNILRSYPEGHYLYFKSFSSEWYQAFVYLNGAKTIGYINKGDIDFQPIKKISYSKYDYTFDEMINIQMGRRPQANGTGTINAVRSLVEYYANPSNFRDGEDGFFQFLDLASPAGLNPIEVNDNILNSKTGTLAGTASAFIEAGNRYGINEAYLIAHALHETGNGASQLAQGIEVNGRTVYNMYGTAAYDGTANSSGAQYAYEKNWFTPEAAIIGGAEFVAKNYIHKGQDTLYKMRWNPDNPGVHQYATHVAWAQIPTARIQRIYNTLSSYVLIYDVPKFINQPGYQGSTPPKNNSSYPVGAIGVTTGTNVRFRSEPSTVSNNTIIATIANIGTELIILSTNNQGWYEAKLNGHTGWVTEDYIKLKNVAQVTASGLNVRENPTTSSKVVGSLSNGSLVTMVLKEDDSPVTLNEWYKINYNNSEYWISSGTNHSYLKIQ</sequence>
<dbReference type="EMBL" id="BJWJ01000052">
    <property type="protein sequence ID" value="GEM05801.1"/>
    <property type="molecule type" value="Genomic_DNA"/>
</dbReference>
<dbReference type="Proteomes" id="UP000321773">
    <property type="component" value="Unassembled WGS sequence"/>
</dbReference>
<dbReference type="PROSITE" id="PS51781">
    <property type="entry name" value="SH3B"/>
    <property type="match status" value="1"/>
</dbReference>
<dbReference type="EMBL" id="FPAI01000042">
    <property type="protein sequence ID" value="SFT08059.1"/>
    <property type="molecule type" value="Genomic_DNA"/>
</dbReference>
<dbReference type="Proteomes" id="UP000199139">
    <property type="component" value="Unassembled WGS sequence"/>
</dbReference>
<dbReference type="SUPFAM" id="SSF50044">
    <property type="entry name" value="SH3-domain"/>
    <property type="match status" value="1"/>
</dbReference>
<evidence type="ECO:0000313" key="2">
    <source>
        <dbReference type="EMBL" id="GEM05801.1"/>
    </source>
</evidence>
<accession>A0A1I6V2X2</accession>
<evidence type="ECO:0000313" key="4">
    <source>
        <dbReference type="Proteomes" id="UP000199139"/>
    </source>
</evidence>
<dbReference type="GO" id="GO:0004040">
    <property type="term" value="F:amidase activity"/>
    <property type="evidence" value="ECO:0007669"/>
    <property type="project" value="InterPro"/>
</dbReference>
<keyword evidence="5" id="KW-1185">Reference proteome</keyword>
<dbReference type="InterPro" id="IPR002901">
    <property type="entry name" value="MGlyc_endo_b_GlcNAc-like_dom"/>
</dbReference>
<protein>
    <submittedName>
        <fullName evidence="3">Beta-N-acetylglucosaminidase</fullName>
    </submittedName>
</protein>
<dbReference type="PANTHER" id="PTHR34408">
    <property type="entry name" value="FAMILY PROTEIN, PUTATIVE-RELATED"/>
    <property type="match status" value="1"/>
</dbReference>
<dbReference type="RefSeq" id="WP_089855677.1">
    <property type="nucleotide sequence ID" value="NZ_BJWJ01000052.1"/>
</dbReference>
<dbReference type="Gene3D" id="1.10.530.10">
    <property type="match status" value="1"/>
</dbReference>
<dbReference type="PANTHER" id="PTHR34408:SF1">
    <property type="entry name" value="GLYCOSYL HYDROLASE FAMILY 19 DOMAIN-CONTAINING PROTEIN HI_1415"/>
    <property type="match status" value="1"/>
</dbReference>
<dbReference type="Pfam" id="PF01832">
    <property type="entry name" value="Glucosaminidase"/>
    <property type="match status" value="1"/>
</dbReference>
<organism evidence="3 4">
    <name type="scientific">Halolactibacillus miurensis</name>
    <dbReference type="NCBI Taxonomy" id="306541"/>
    <lineage>
        <taxon>Bacteria</taxon>
        <taxon>Bacillati</taxon>
        <taxon>Bacillota</taxon>
        <taxon>Bacilli</taxon>
        <taxon>Bacillales</taxon>
        <taxon>Bacillaceae</taxon>
        <taxon>Halolactibacillus</taxon>
    </lineage>
</organism>
<dbReference type="SMART" id="SM00047">
    <property type="entry name" value="LYZ2"/>
    <property type="match status" value="1"/>
</dbReference>
<feature type="domain" description="SH3b" evidence="1">
    <location>
        <begin position="784"/>
        <end position="853"/>
    </location>
</feature>
<reference evidence="3 4" key="1">
    <citation type="submission" date="2016-10" db="EMBL/GenBank/DDBJ databases">
        <authorList>
            <person name="de Groot N.N."/>
        </authorList>
    </citation>
    <scope>NUCLEOTIDE SEQUENCE [LARGE SCALE GENOMIC DNA]</scope>
    <source>
        <strain evidence="3 4">DSM 17074</strain>
    </source>
</reference>
<dbReference type="InterPro" id="IPR052354">
    <property type="entry name" value="Cell_Wall_Dynamics_Protein"/>
</dbReference>
<dbReference type="InterPro" id="IPR036028">
    <property type="entry name" value="SH3-like_dom_sf"/>
</dbReference>
<evidence type="ECO:0000259" key="1">
    <source>
        <dbReference type="PROSITE" id="PS51781"/>
    </source>
</evidence>
<dbReference type="Pfam" id="PF08239">
    <property type="entry name" value="SH3_3"/>
    <property type="match status" value="1"/>
</dbReference>
<name>A0A1I6V2X2_9BACI</name>
<dbReference type="Gene3D" id="2.30.30.40">
    <property type="entry name" value="SH3 Domains"/>
    <property type="match status" value="7"/>
</dbReference>
<evidence type="ECO:0000313" key="3">
    <source>
        <dbReference type="EMBL" id="SFT08059.1"/>
    </source>
</evidence>